<dbReference type="Pfam" id="PF12796">
    <property type="entry name" value="Ank_2"/>
    <property type="match status" value="3"/>
</dbReference>
<keyword evidence="6 8" id="KW-0040">ANK repeat</keyword>
<dbReference type="InterPro" id="IPR001841">
    <property type="entry name" value="Znf_RING"/>
</dbReference>
<reference evidence="12 13" key="1">
    <citation type="submission" date="2019-07" db="EMBL/GenBank/DDBJ databases">
        <title>Draft genome assembly of a fouling barnacle, Amphibalanus amphitrite (Darwin, 1854): The first reference genome for Thecostraca.</title>
        <authorList>
            <person name="Kim W."/>
        </authorList>
    </citation>
    <scope>NUCLEOTIDE SEQUENCE [LARGE SCALE GENOMIC DNA]</scope>
    <source>
        <strain evidence="12">SNU_AA5</strain>
        <tissue evidence="12">Soma without cirri and trophi</tissue>
    </source>
</reference>
<feature type="region of interest" description="Disordered" evidence="10">
    <location>
        <begin position="215"/>
        <end position="320"/>
    </location>
</feature>
<keyword evidence="3 9" id="KW-0479">Metal-binding</keyword>
<keyword evidence="3 9" id="KW-0863">Zinc-finger</keyword>
<feature type="compositionally biased region" description="Gly residues" evidence="10">
    <location>
        <begin position="133"/>
        <end position="143"/>
    </location>
</feature>
<evidence type="ECO:0000256" key="5">
    <source>
        <dbReference type="ARBA" id="ARBA00022833"/>
    </source>
</evidence>
<dbReference type="InterPro" id="IPR058056">
    <property type="entry name" value="WH_TANC1/2"/>
</dbReference>
<name>A0A6A4VLK9_AMPAM</name>
<evidence type="ECO:0000256" key="3">
    <source>
        <dbReference type="ARBA" id="ARBA00022771"/>
    </source>
</evidence>
<organism evidence="12 13">
    <name type="scientific">Amphibalanus amphitrite</name>
    <name type="common">Striped barnacle</name>
    <name type="synonym">Balanus amphitrite</name>
    <dbReference type="NCBI Taxonomy" id="1232801"/>
    <lineage>
        <taxon>Eukaryota</taxon>
        <taxon>Metazoa</taxon>
        <taxon>Ecdysozoa</taxon>
        <taxon>Arthropoda</taxon>
        <taxon>Crustacea</taxon>
        <taxon>Multicrustacea</taxon>
        <taxon>Cirripedia</taxon>
        <taxon>Thoracica</taxon>
        <taxon>Thoracicalcarea</taxon>
        <taxon>Balanomorpha</taxon>
        <taxon>Balanoidea</taxon>
        <taxon>Balanidae</taxon>
        <taxon>Amphibalaninae</taxon>
        <taxon>Amphibalanus</taxon>
    </lineage>
</organism>
<feature type="compositionally biased region" description="Low complexity" evidence="10">
    <location>
        <begin position="269"/>
        <end position="288"/>
    </location>
</feature>
<dbReference type="InterPro" id="IPR058018">
    <property type="entry name" value="AAA_lid_TANC1/2"/>
</dbReference>
<accession>A0A6A4VLK9</accession>
<feature type="repeat" description="ANK" evidence="8">
    <location>
        <begin position="1159"/>
        <end position="1191"/>
    </location>
</feature>
<dbReference type="Pfam" id="PF25521">
    <property type="entry name" value="WHD_TANC1"/>
    <property type="match status" value="1"/>
</dbReference>
<evidence type="ECO:0000256" key="2">
    <source>
        <dbReference type="ARBA" id="ARBA00022737"/>
    </source>
</evidence>
<dbReference type="Pfam" id="PF13637">
    <property type="entry name" value="Ank_4"/>
    <property type="match status" value="1"/>
</dbReference>
<dbReference type="SUPFAM" id="SSF48452">
    <property type="entry name" value="TPR-like"/>
    <property type="match status" value="1"/>
</dbReference>
<feature type="repeat" description="ANK" evidence="8">
    <location>
        <begin position="1093"/>
        <end position="1125"/>
    </location>
</feature>
<dbReference type="PANTHER" id="PTHR24166">
    <property type="entry name" value="ROLLING PEBBLES, ISOFORM B"/>
    <property type="match status" value="1"/>
</dbReference>
<comment type="similarity">
    <text evidence="7">Belongs to the TANC family.</text>
</comment>
<dbReference type="InterPro" id="IPR050889">
    <property type="entry name" value="Dendritic_Spine_Reg/Scaffold"/>
</dbReference>
<keyword evidence="2" id="KW-0677">Repeat</keyword>
<evidence type="ECO:0000259" key="11">
    <source>
        <dbReference type="PROSITE" id="PS50089"/>
    </source>
</evidence>
<sequence>MASAKYQGAGVYRLLASPVGDTCPVCGSPFDQVLRRKITDSCGHERCYSCMTGCRSCPACLAADRSPPMSSGRTGVSGGPLGHHGPTPVPGRSKLKTNGHLAGLMQRRRDSGVSPVRPPPCATAETDSNGSYGVSGNGGGLPSGRGTPSAARRRPVHGTSPRLARLPATRQRRTHRSPASASDRPNTLSDTDDEVACAEDSALYARLGLLLGPDAAQGRRSSGSASSSGRSPALPRAERASASTSPASTLTGSSESEGTNLRMERSQESLGSLASVSLSGSNPSASPLICSRRGSLGGRGPVDDVSGFSGSRQQQARRSARCSRVTAPVDPKARYAQFRPRQLSLQPLFFEVPQQEQDPLFLGRHWLFAELSRALLDSPARGCLLTGGVGTGKTAAALQLVEHSCFGRRPGRPEPLYAEVGSVVGRERPRVVVGSGGLYSNVCVIPEGVRSLGGRLVAYHFCQSDNSATCLVPDFVHSLAAQLVQAPQLAAYRELVLGSPTLQTVLALRSCVADPAAALQRGVLEPLASLRHTGKLPAHICIIVVDALCEAEYHKPEYGDNLAAFLARHLTKFPSWLKLLVSVRAQMEGIVSRMPLQRISVDPTDDSDDTQRDLSEYISFRINNSPSITNSIQVVGAKVEGSGQSRFIAHLVSLAKGSFLFVKLTLDLIEKGKLVMKSSSFRVLPVSLSELFLLNCNLRFPTQRSYELVKPLLSGCIASLHPMNVYEMFDVANAGCTSEAISWDDFMSRLKIVSGFLIKRMDDTYMFFHPSFREWLVRREESESHKFLLDPRIGHASLALRLSRMEAPLDSQKTLEMGHHVLKAHLYKNVAREDLPVAARDLQAIWLANASADLSGALVSERNAYSPNVMVSNLLLVAGASPDACRPRDGAPLLGLCATQGCEGMLELLIRFGAAVDAPNGQGLTPLMLASAGGRAGAVRLLVGHGAAVGRRDGARRCALVHAAVAGHLDVVDFLLGCDWTYARDGLALTEAAQQALVAAAGNGHHQLTEYLLDIEEVSLDDCDSLHGETALTMAAGAGHKTLVETLLRRGADVSATNSQGAPPLLGAVREGHWDICVVLLAEGALLEQTDRAGRTALMLAAGEGHTGVLDLLLNKGASVSRQDADGLTALAWACLKGRGRAVRSLLDAGADIAHTDSARRTPLDLAAFQGDAAIVSLLLDRGAVLDHVDRRGMTPLDRAIACANVQVVQCFLRRGAKLASTTWAMADGKPDIMFTLLSKLNDDGMTLYRKCRIQEADHRFTYALKKFPETGMEEHDDLFRKLHVNLLLNLSRCKRKLGLDAALADLNEALRLAPRHREVRRTLLQARDQLRQPANQFGSLDALVAAT</sequence>
<evidence type="ECO:0000256" key="10">
    <source>
        <dbReference type="SAM" id="MobiDB-lite"/>
    </source>
</evidence>
<dbReference type="EMBL" id="VIIS01001616">
    <property type="protein sequence ID" value="KAF0295426.1"/>
    <property type="molecule type" value="Genomic_DNA"/>
</dbReference>
<evidence type="ECO:0000313" key="12">
    <source>
        <dbReference type="EMBL" id="KAF0295426.1"/>
    </source>
</evidence>
<feature type="compositionally biased region" description="Polar residues" evidence="10">
    <location>
        <begin position="177"/>
        <end position="189"/>
    </location>
</feature>
<evidence type="ECO:0000256" key="1">
    <source>
        <dbReference type="ARBA" id="ARBA00022553"/>
    </source>
</evidence>
<evidence type="ECO:0000256" key="6">
    <source>
        <dbReference type="ARBA" id="ARBA00023043"/>
    </source>
</evidence>
<dbReference type="SMART" id="SM00248">
    <property type="entry name" value="ANK"/>
    <property type="match status" value="10"/>
</dbReference>
<feature type="compositionally biased region" description="Low complexity" evidence="10">
    <location>
        <begin position="306"/>
        <end position="317"/>
    </location>
</feature>
<dbReference type="InterPro" id="IPR002110">
    <property type="entry name" value="Ankyrin_rpt"/>
</dbReference>
<dbReference type="Pfam" id="PF25520">
    <property type="entry name" value="AAA_lid_TANC1"/>
    <property type="match status" value="1"/>
</dbReference>
<feature type="compositionally biased region" description="Low complexity" evidence="10">
    <location>
        <begin position="215"/>
        <end position="231"/>
    </location>
</feature>
<keyword evidence="13" id="KW-1185">Reference proteome</keyword>
<dbReference type="PROSITE" id="PS50089">
    <property type="entry name" value="ZF_RING_2"/>
    <property type="match status" value="1"/>
</dbReference>
<dbReference type="PROSITE" id="PS50297">
    <property type="entry name" value="ANK_REP_REGION"/>
    <property type="match status" value="5"/>
</dbReference>
<gene>
    <name evidence="12" type="primary">TANC2_0</name>
    <name evidence="12" type="ORF">FJT64_006979</name>
</gene>
<dbReference type="PROSITE" id="PS50088">
    <property type="entry name" value="ANK_REPEAT"/>
    <property type="match status" value="6"/>
</dbReference>
<keyword evidence="1" id="KW-0597">Phosphoprotein</keyword>
<dbReference type="Gene3D" id="1.25.40.10">
    <property type="entry name" value="Tetratricopeptide repeat domain"/>
    <property type="match status" value="1"/>
</dbReference>
<dbReference type="InterPro" id="IPR011990">
    <property type="entry name" value="TPR-like_helical_dom_sf"/>
</dbReference>
<evidence type="ECO:0000256" key="7">
    <source>
        <dbReference type="ARBA" id="ARBA00038259"/>
    </source>
</evidence>
<proteinExistence type="inferred from homology"/>
<feature type="repeat" description="ANK" evidence="8">
    <location>
        <begin position="922"/>
        <end position="954"/>
    </location>
</feature>
<comment type="caution">
    <text evidence="12">The sequence shown here is derived from an EMBL/GenBank/DDBJ whole genome shotgun (WGS) entry which is preliminary data.</text>
</comment>
<dbReference type="PANTHER" id="PTHR24166:SF55">
    <property type="entry name" value="ROLLING PEBBLES, ISOFORM B"/>
    <property type="match status" value="1"/>
</dbReference>
<feature type="region of interest" description="Disordered" evidence="10">
    <location>
        <begin position="66"/>
        <end position="191"/>
    </location>
</feature>
<feature type="repeat" description="ANK" evidence="8">
    <location>
        <begin position="1060"/>
        <end position="1092"/>
    </location>
</feature>
<feature type="domain" description="RING-type" evidence="11">
    <location>
        <begin position="23"/>
        <end position="60"/>
    </location>
</feature>
<evidence type="ECO:0000313" key="13">
    <source>
        <dbReference type="Proteomes" id="UP000440578"/>
    </source>
</evidence>
<protein>
    <submittedName>
        <fullName evidence="12">Protein TANC2</fullName>
    </submittedName>
</protein>
<dbReference type="SUPFAM" id="SSF48403">
    <property type="entry name" value="Ankyrin repeat"/>
    <property type="match status" value="1"/>
</dbReference>
<dbReference type="SUPFAM" id="SSF57850">
    <property type="entry name" value="RING/U-box"/>
    <property type="match status" value="1"/>
</dbReference>
<dbReference type="Gene3D" id="1.25.40.20">
    <property type="entry name" value="Ankyrin repeat-containing domain"/>
    <property type="match status" value="3"/>
</dbReference>
<evidence type="ECO:0000256" key="4">
    <source>
        <dbReference type="ARBA" id="ARBA00022803"/>
    </source>
</evidence>
<evidence type="ECO:0000256" key="8">
    <source>
        <dbReference type="PROSITE-ProRule" id="PRU00023"/>
    </source>
</evidence>
<keyword evidence="4" id="KW-0802">TPR repeat</keyword>
<feature type="compositionally biased region" description="Low complexity" evidence="10">
    <location>
        <begin position="240"/>
        <end position="259"/>
    </location>
</feature>
<dbReference type="InterPro" id="IPR036770">
    <property type="entry name" value="Ankyrin_rpt-contain_sf"/>
</dbReference>
<feature type="repeat" description="ANK" evidence="8">
    <location>
        <begin position="1027"/>
        <end position="1059"/>
    </location>
</feature>
<feature type="repeat" description="ANK" evidence="8">
    <location>
        <begin position="1126"/>
        <end position="1158"/>
    </location>
</feature>
<evidence type="ECO:0000256" key="9">
    <source>
        <dbReference type="PROSITE-ProRule" id="PRU00175"/>
    </source>
</evidence>
<dbReference type="OrthoDB" id="5958958at2759"/>
<dbReference type="Proteomes" id="UP000440578">
    <property type="component" value="Unassembled WGS sequence"/>
</dbReference>
<keyword evidence="5" id="KW-0862">Zinc</keyword>
<dbReference type="GO" id="GO:0008270">
    <property type="term" value="F:zinc ion binding"/>
    <property type="evidence" value="ECO:0007669"/>
    <property type="project" value="UniProtKB-KW"/>
</dbReference>